<dbReference type="Pfam" id="PF07589">
    <property type="entry name" value="PEP-CTERM"/>
    <property type="match status" value="1"/>
</dbReference>
<gene>
    <name evidence="3" type="ORF">GCM10022212_35020</name>
</gene>
<dbReference type="NCBIfam" id="TIGR02595">
    <property type="entry name" value="PEP_CTERM"/>
    <property type="match status" value="1"/>
</dbReference>
<evidence type="ECO:0000313" key="3">
    <source>
        <dbReference type="EMBL" id="GAA4032961.1"/>
    </source>
</evidence>
<reference evidence="4" key="1">
    <citation type="journal article" date="2019" name="Int. J. Syst. Evol. Microbiol.">
        <title>The Global Catalogue of Microorganisms (GCM) 10K type strain sequencing project: providing services to taxonomists for standard genome sequencing and annotation.</title>
        <authorList>
            <consortium name="The Broad Institute Genomics Platform"/>
            <consortium name="The Broad Institute Genome Sequencing Center for Infectious Disease"/>
            <person name="Wu L."/>
            <person name="Ma J."/>
        </authorList>
    </citation>
    <scope>NUCLEOTIDE SEQUENCE [LARGE SCALE GENOMIC DNA]</scope>
    <source>
        <strain evidence="4">JCM 16673</strain>
    </source>
</reference>
<evidence type="ECO:0000259" key="2">
    <source>
        <dbReference type="Pfam" id="PF07589"/>
    </source>
</evidence>
<keyword evidence="1" id="KW-0732">Signal</keyword>
<protein>
    <recommendedName>
        <fullName evidence="2">Ice-binding protein C-terminal domain-containing protein</fullName>
    </recommendedName>
</protein>
<proteinExistence type="predicted"/>
<dbReference type="NCBIfam" id="NF038126">
    <property type="entry name" value="PEP_CTERM_FxDxF"/>
    <property type="match status" value="1"/>
</dbReference>
<comment type="caution">
    <text evidence="3">The sequence shown here is derived from an EMBL/GenBank/DDBJ whole genome shotgun (WGS) entry which is preliminary data.</text>
</comment>
<dbReference type="Proteomes" id="UP001501353">
    <property type="component" value="Unassembled WGS sequence"/>
</dbReference>
<feature type="domain" description="Ice-binding protein C-terminal" evidence="2">
    <location>
        <begin position="229"/>
        <end position="253"/>
    </location>
</feature>
<evidence type="ECO:0000256" key="1">
    <source>
        <dbReference type="SAM" id="SignalP"/>
    </source>
</evidence>
<dbReference type="InterPro" id="IPR013424">
    <property type="entry name" value="Ice-binding_C"/>
</dbReference>
<accession>A0ABP7TY90</accession>
<feature type="chain" id="PRO_5045942818" description="Ice-binding protein C-terminal domain-containing protein" evidence="1">
    <location>
        <begin position="32"/>
        <end position="257"/>
    </location>
</feature>
<keyword evidence="4" id="KW-1185">Reference proteome</keyword>
<dbReference type="EMBL" id="BAAAZE010000014">
    <property type="protein sequence ID" value="GAA4032961.1"/>
    <property type="molecule type" value="Genomic_DNA"/>
</dbReference>
<organism evidence="3 4">
    <name type="scientific">Actimicrobium antarcticum</name>
    <dbReference type="NCBI Taxonomy" id="1051899"/>
    <lineage>
        <taxon>Bacteria</taxon>
        <taxon>Pseudomonadati</taxon>
        <taxon>Pseudomonadota</taxon>
        <taxon>Betaproteobacteria</taxon>
        <taxon>Burkholderiales</taxon>
        <taxon>Oxalobacteraceae</taxon>
        <taxon>Actimicrobium</taxon>
    </lineage>
</organism>
<sequence>MRQHISKGNKMKTRQLLAAAILAAFSVAATAGPTSPTTFDFSNLKYNGGNASFLPNEVLNTGYWRCTGGDLCSSNIDAKTALGGDLKYTLNGITATATATYNGAVATVMQDHEDAYNPSKYIGAGLGVYHKTGDTSDDNVTFGETLKLTFSKVVTLSGISLRSDGHNTTFDANSTFVLNGTTKLKLSHDIGNLSMTGKVFTFSFDNSLRANSTKLSGDQFYLGGVTVSAVPEPETYAMMLAGLGLLGFAARRRKPVA</sequence>
<feature type="signal peptide" evidence="1">
    <location>
        <begin position="1"/>
        <end position="31"/>
    </location>
</feature>
<evidence type="ECO:0000313" key="4">
    <source>
        <dbReference type="Proteomes" id="UP001501353"/>
    </source>
</evidence>
<name>A0ABP7TY90_9BURK</name>
<dbReference type="NCBIfam" id="NF035944">
    <property type="entry name" value="PEPxxWA-CTERM"/>
    <property type="match status" value="1"/>
</dbReference>